<organism evidence="1 2">
    <name type="scientific">Desulfosarcina alkanivorans</name>
    <dbReference type="NCBI Taxonomy" id="571177"/>
    <lineage>
        <taxon>Bacteria</taxon>
        <taxon>Pseudomonadati</taxon>
        <taxon>Thermodesulfobacteriota</taxon>
        <taxon>Desulfobacteria</taxon>
        <taxon>Desulfobacterales</taxon>
        <taxon>Desulfosarcinaceae</taxon>
        <taxon>Desulfosarcina</taxon>
    </lineage>
</organism>
<evidence type="ECO:0000313" key="2">
    <source>
        <dbReference type="Proteomes" id="UP000427906"/>
    </source>
</evidence>
<gene>
    <name evidence="1" type="ORF">DSCA_27010</name>
</gene>
<keyword evidence="2" id="KW-1185">Reference proteome</keyword>
<protein>
    <submittedName>
        <fullName evidence="1">Uncharacterized protein</fullName>
    </submittedName>
</protein>
<dbReference type="AlphaFoldDB" id="A0A5K7YPD0"/>
<dbReference type="Proteomes" id="UP000427906">
    <property type="component" value="Chromosome"/>
</dbReference>
<dbReference type="NCBIfam" id="NF033874">
    <property type="entry name" value="SidJ_rel_pseudo"/>
    <property type="match status" value="1"/>
</dbReference>
<sequence length="535" mass="59293">MAAYPHTLKSQAEAALDDPHFDFIATYHAVADLRRLAQKHPGVLDEGTLFALERLLQSSAFRKIRQSYFLFREAASVMTDIAIMPGGNGLGAKALASLHRMLAKTGGSAHRGVAEALGGLPVAIRGPQVKNGPSMTPPAISWAQLISQNRLTATGPPRYIGRSLVVQTSEGSHLLVVKLAKKTDTAAGLEKEIRWMEMLKKADYAVDRRFHIPRPLWGGSRRVFRINGLPLNPSGTVHRHPDGLAIAFVAHRDYFVYPNGQRIDTSSAREMLARNAFLLGRLAAKGVIHDAPIPLFHNRTQRLRRDDQGRYQWFRSGRLDQWLSSCAFPNLGLSGLRDFEHLESLDGGGRRLYRHIGSHFFSLLLVAGSHFRCRDKTRVGLDKNRQPVDTRDLFDKPMLKAMVGDVFDEYFSGFTGLSPAGPLPVDLDRLTDRMIEEMGVDRYMTELLRRTDQNGLTDSEFIAFLKTRGYDANQLAGLKRGEKDILITSGPHLGDFNRQISLPELIEGVAAMSAVCIAGRFTATQSSSGKVCRAT</sequence>
<dbReference type="KEGG" id="dalk:DSCA_27010"/>
<dbReference type="RefSeq" id="WP_155316889.1">
    <property type="nucleotide sequence ID" value="NZ_AP021874.1"/>
</dbReference>
<evidence type="ECO:0000313" key="1">
    <source>
        <dbReference type="EMBL" id="BBO68771.1"/>
    </source>
</evidence>
<reference evidence="1 2" key="1">
    <citation type="submission" date="2019-11" db="EMBL/GenBank/DDBJ databases">
        <title>Comparative genomics of hydrocarbon-degrading Desulfosarcina strains.</title>
        <authorList>
            <person name="Watanabe M."/>
            <person name="Kojima H."/>
            <person name="Fukui M."/>
        </authorList>
    </citation>
    <scope>NUCLEOTIDE SEQUENCE [LARGE SCALE GENOMIC DNA]</scope>
    <source>
        <strain evidence="1 2">PL12</strain>
    </source>
</reference>
<name>A0A5K7YPD0_9BACT</name>
<proteinExistence type="predicted"/>
<dbReference type="OrthoDB" id="5410372at2"/>
<dbReference type="EMBL" id="AP021874">
    <property type="protein sequence ID" value="BBO68771.1"/>
    <property type="molecule type" value="Genomic_DNA"/>
</dbReference>
<accession>A0A5K7YPD0</accession>